<reference evidence="1 2" key="1">
    <citation type="submission" date="2016-12" db="EMBL/GenBank/DDBJ databases">
        <authorList>
            <person name="Song W.-J."/>
            <person name="Kurnit D.M."/>
        </authorList>
    </citation>
    <scope>NUCLEOTIDE SEQUENCE [LARGE SCALE GENOMIC DNA]</scope>
    <source>
        <strain evidence="1 2">DSM 18488</strain>
    </source>
</reference>
<protein>
    <submittedName>
        <fullName evidence="1">Mut7-C ubiquitin</fullName>
    </submittedName>
</protein>
<dbReference type="AlphaFoldDB" id="A0A1M7YEP3"/>
<dbReference type="OrthoDB" id="5432587at2"/>
<organism evidence="1 2">
    <name type="scientific">Desulfopila aestuarii DSM 18488</name>
    <dbReference type="NCBI Taxonomy" id="1121416"/>
    <lineage>
        <taxon>Bacteria</taxon>
        <taxon>Pseudomonadati</taxon>
        <taxon>Thermodesulfobacteriota</taxon>
        <taxon>Desulfobulbia</taxon>
        <taxon>Desulfobulbales</taxon>
        <taxon>Desulfocapsaceae</taxon>
        <taxon>Desulfopila</taxon>
    </lineage>
</organism>
<dbReference type="RefSeq" id="WP_073615289.1">
    <property type="nucleotide sequence ID" value="NZ_FRFE01000023.1"/>
</dbReference>
<dbReference type="InterPro" id="IPR012675">
    <property type="entry name" value="Beta-grasp_dom_sf"/>
</dbReference>
<gene>
    <name evidence="1" type="ORF">SAMN02745220_03849</name>
</gene>
<sequence>MEVLVKLLGILPSYYPQEYPEAGIRLELPGTATVADAVKALGIPVERVAIVTINDTLASTSDQIPENGTIKLMHRLVGG</sequence>
<dbReference type="STRING" id="1121416.SAMN02745220_03849"/>
<dbReference type="Gene3D" id="3.10.20.30">
    <property type="match status" value="1"/>
</dbReference>
<name>A0A1M7YEP3_9BACT</name>
<dbReference type="EMBL" id="FRFE01000023">
    <property type="protein sequence ID" value="SHO51114.1"/>
    <property type="molecule type" value="Genomic_DNA"/>
</dbReference>
<keyword evidence="2" id="KW-1185">Reference proteome</keyword>
<dbReference type="Proteomes" id="UP000184603">
    <property type="component" value="Unassembled WGS sequence"/>
</dbReference>
<evidence type="ECO:0000313" key="2">
    <source>
        <dbReference type="Proteomes" id="UP000184603"/>
    </source>
</evidence>
<dbReference type="SUPFAM" id="SSF54285">
    <property type="entry name" value="MoaD/ThiS"/>
    <property type="match status" value="1"/>
</dbReference>
<dbReference type="InterPro" id="IPR016155">
    <property type="entry name" value="Mopterin_synth/thiamin_S_b"/>
</dbReference>
<evidence type="ECO:0000313" key="1">
    <source>
        <dbReference type="EMBL" id="SHO51114.1"/>
    </source>
</evidence>
<accession>A0A1M7YEP3</accession>
<proteinExistence type="predicted"/>